<keyword evidence="1" id="KW-0472">Membrane</keyword>
<dbReference type="Proteomes" id="UP000789508">
    <property type="component" value="Unassembled WGS sequence"/>
</dbReference>
<keyword evidence="1" id="KW-0812">Transmembrane</keyword>
<proteinExistence type="predicted"/>
<dbReference type="OrthoDB" id="2391757at2759"/>
<keyword evidence="1" id="KW-1133">Transmembrane helix</keyword>
<comment type="caution">
    <text evidence="2">The sequence shown here is derived from an EMBL/GenBank/DDBJ whole genome shotgun (WGS) entry which is preliminary data.</text>
</comment>
<gene>
    <name evidence="2" type="ORF">ALEPTO_LOCUS6105</name>
</gene>
<reference evidence="2" key="1">
    <citation type="submission" date="2021-06" db="EMBL/GenBank/DDBJ databases">
        <authorList>
            <person name="Kallberg Y."/>
            <person name="Tangrot J."/>
            <person name="Rosling A."/>
        </authorList>
    </citation>
    <scope>NUCLEOTIDE SEQUENCE</scope>
    <source>
        <strain evidence="2">FL130A</strain>
    </source>
</reference>
<sequence length="172" mass="19523">MDSLRLELERVKNDLSSKIYELKCLEKGVEAKDIIFKRVLDIYLHSPPPMNENGSGQLSVLNSSPSQTISVGGVEAMPLPTTAPIITSSLISPMITYSILTLLLIAIIWIVVGKKIWNSWVRIQRKKAPDTFRPVIIAFYIFRLRAYPKLGYKIRGRKLAGIIAREKICYYE</sequence>
<accession>A0A9N9B9I1</accession>
<dbReference type="AlphaFoldDB" id="A0A9N9B9I1"/>
<name>A0A9N9B9I1_9GLOM</name>
<evidence type="ECO:0000256" key="1">
    <source>
        <dbReference type="SAM" id="Phobius"/>
    </source>
</evidence>
<evidence type="ECO:0000313" key="2">
    <source>
        <dbReference type="EMBL" id="CAG8555876.1"/>
    </source>
</evidence>
<evidence type="ECO:0000313" key="3">
    <source>
        <dbReference type="Proteomes" id="UP000789508"/>
    </source>
</evidence>
<keyword evidence="3" id="KW-1185">Reference proteome</keyword>
<organism evidence="2 3">
    <name type="scientific">Ambispora leptoticha</name>
    <dbReference type="NCBI Taxonomy" id="144679"/>
    <lineage>
        <taxon>Eukaryota</taxon>
        <taxon>Fungi</taxon>
        <taxon>Fungi incertae sedis</taxon>
        <taxon>Mucoromycota</taxon>
        <taxon>Glomeromycotina</taxon>
        <taxon>Glomeromycetes</taxon>
        <taxon>Archaeosporales</taxon>
        <taxon>Ambisporaceae</taxon>
        <taxon>Ambispora</taxon>
    </lineage>
</organism>
<feature type="transmembrane region" description="Helical" evidence="1">
    <location>
        <begin position="94"/>
        <end position="112"/>
    </location>
</feature>
<dbReference type="EMBL" id="CAJVPS010001963">
    <property type="protein sequence ID" value="CAG8555876.1"/>
    <property type="molecule type" value="Genomic_DNA"/>
</dbReference>
<protein>
    <submittedName>
        <fullName evidence="2">9742_t:CDS:1</fullName>
    </submittedName>
</protein>